<sequence length="201" mass="23242">MCAAIVLLICSPLIIAIAIAIYLKMGRPVMFSQPRPGKGSYIFTFYKFRTMTHDRDAQGVLLPDEARLTPLGQFLRKTSLDELPQLWNVLRGDMSFVGPRPLLVKYLERYTSEQSRRHEMKPGITGWAQVHGRNAISWEEKFKLDVWYIDHWNLWLDLRILSLTLFKVLQREGVSHPGQATMPEFQGRLSDRNSPESRSPQ</sequence>
<comment type="similarity">
    <text evidence="1">Belongs to the bacterial sugar transferase family.</text>
</comment>
<evidence type="ECO:0000256" key="1">
    <source>
        <dbReference type="ARBA" id="ARBA00006464"/>
    </source>
</evidence>
<gene>
    <name evidence="4" type="ORF">XM38_017550</name>
</gene>
<dbReference type="GO" id="GO:0016780">
    <property type="term" value="F:phosphotransferase activity, for other substituted phosphate groups"/>
    <property type="evidence" value="ECO:0007669"/>
    <property type="project" value="TreeGrafter"/>
</dbReference>
<evidence type="ECO:0000313" key="5">
    <source>
        <dbReference type="Proteomes" id="UP000191901"/>
    </source>
</evidence>
<name>A0A1Z3HKI5_9CYAN</name>
<evidence type="ECO:0000313" key="4">
    <source>
        <dbReference type="EMBL" id="ASC70808.1"/>
    </source>
</evidence>
<feature type="domain" description="Bacterial sugar transferase" evidence="3">
    <location>
        <begin position="2"/>
        <end position="170"/>
    </location>
</feature>
<dbReference type="KEGG" id="hhg:XM38_017550"/>
<dbReference type="Proteomes" id="UP000191901">
    <property type="component" value="Chromosome"/>
</dbReference>
<accession>A0A1Z3HKI5</accession>
<proteinExistence type="inferred from homology"/>
<dbReference type="EMBL" id="CP021983">
    <property type="protein sequence ID" value="ASC70808.1"/>
    <property type="molecule type" value="Genomic_DNA"/>
</dbReference>
<dbReference type="Pfam" id="PF02397">
    <property type="entry name" value="Bac_transf"/>
    <property type="match status" value="1"/>
</dbReference>
<dbReference type="STRING" id="1641165.XM38_17565"/>
<feature type="region of interest" description="Disordered" evidence="2">
    <location>
        <begin position="177"/>
        <end position="201"/>
    </location>
</feature>
<keyword evidence="4" id="KW-0808">Transferase</keyword>
<keyword evidence="5" id="KW-1185">Reference proteome</keyword>
<dbReference type="InterPro" id="IPR003362">
    <property type="entry name" value="Bact_transf"/>
</dbReference>
<organism evidence="4 5">
    <name type="scientific">Halomicronema hongdechloris C2206</name>
    <dbReference type="NCBI Taxonomy" id="1641165"/>
    <lineage>
        <taxon>Bacteria</taxon>
        <taxon>Bacillati</taxon>
        <taxon>Cyanobacteriota</taxon>
        <taxon>Cyanophyceae</taxon>
        <taxon>Nodosilineales</taxon>
        <taxon>Nodosilineaceae</taxon>
        <taxon>Halomicronema</taxon>
    </lineage>
</organism>
<evidence type="ECO:0000259" key="3">
    <source>
        <dbReference type="Pfam" id="PF02397"/>
    </source>
</evidence>
<evidence type="ECO:0000256" key="2">
    <source>
        <dbReference type="SAM" id="MobiDB-lite"/>
    </source>
</evidence>
<dbReference type="PANTHER" id="PTHR30576">
    <property type="entry name" value="COLANIC BIOSYNTHESIS UDP-GLUCOSE LIPID CARRIER TRANSFERASE"/>
    <property type="match status" value="1"/>
</dbReference>
<dbReference type="PANTHER" id="PTHR30576:SF8">
    <property type="entry name" value="UNDECAPRENYL-PHOSPHATE GALACTOSE PHOSPHOTRANSFERASE"/>
    <property type="match status" value="1"/>
</dbReference>
<reference evidence="4 5" key="1">
    <citation type="journal article" date="2016" name="Biochim. Biophys. Acta">
        <title>Characterization of red-shifted phycobilisomes isolated from the chlorophyll f-containing cyanobacterium Halomicronema hongdechloris.</title>
        <authorList>
            <person name="Li Y."/>
            <person name="Lin Y."/>
            <person name="Garvey C.J."/>
            <person name="Birch D."/>
            <person name="Corkery R.W."/>
            <person name="Loughlin P.C."/>
            <person name="Scheer H."/>
            <person name="Willows R.D."/>
            <person name="Chen M."/>
        </authorList>
    </citation>
    <scope>NUCLEOTIDE SEQUENCE [LARGE SCALE GENOMIC DNA]</scope>
    <source>
        <strain evidence="4 5">C2206</strain>
    </source>
</reference>
<dbReference type="AlphaFoldDB" id="A0A1Z3HKI5"/>
<protein>
    <submittedName>
        <fullName evidence="4">Sugar transferase</fullName>
    </submittedName>
</protein>